<dbReference type="KEGG" id="uli:ETAA1_21330"/>
<keyword evidence="2" id="KW-0472">Membrane</keyword>
<evidence type="ECO:0000256" key="2">
    <source>
        <dbReference type="SAM" id="Phobius"/>
    </source>
</evidence>
<dbReference type="EMBL" id="CP036273">
    <property type="protein sequence ID" value="QDU20188.1"/>
    <property type="molecule type" value="Genomic_DNA"/>
</dbReference>
<dbReference type="RefSeq" id="WP_145237320.1">
    <property type="nucleotide sequence ID" value="NZ_CP036273.1"/>
</dbReference>
<evidence type="ECO:0000313" key="3">
    <source>
        <dbReference type="EMBL" id="QDU20188.1"/>
    </source>
</evidence>
<dbReference type="OrthoDB" id="7375660at2"/>
<dbReference type="Proteomes" id="UP000319576">
    <property type="component" value="Chromosome"/>
</dbReference>
<proteinExistence type="predicted"/>
<protein>
    <submittedName>
        <fullName evidence="3">Uncharacterized protein</fullName>
    </submittedName>
</protein>
<evidence type="ECO:0000256" key="1">
    <source>
        <dbReference type="SAM" id="MobiDB-lite"/>
    </source>
</evidence>
<keyword evidence="4" id="KW-1185">Reference proteome</keyword>
<organism evidence="3 4">
    <name type="scientific">Urbifossiella limnaea</name>
    <dbReference type="NCBI Taxonomy" id="2528023"/>
    <lineage>
        <taxon>Bacteria</taxon>
        <taxon>Pseudomonadati</taxon>
        <taxon>Planctomycetota</taxon>
        <taxon>Planctomycetia</taxon>
        <taxon>Gemmatales</taxon>
        <taxon>Gemmataceae</taxon>
        <taxon>Urbifossiella</taxon>
    </lineage>
</organism>
<reference evidence="3 4" key="1">
    <citation type="submission" date="2019-02" db="EMBL/GenBank/DDBJ databases">
        <title>Deep-cultivation of Planctomycetes and their phenomic and genomic characterization uncovers novel biology.</title>
        <authorList>
            <person name="Wiegand S."/>
            <person name="Jogler M."/>
            <person name="Boedeker C."/>
            <person name="Pinto D."/>
            <person name="Vollmers J."/>
            <person name="Rivas-Marin E."/>
            <person name="Kohn T."/>
            <person name="Peeters S.H."/>
            <person name="Heuer A."/>
            <person name="Rast P."/>
            <person name="Oberbeckmann S."/>
            <person name="Bunk B."/>
            <person name="Jeske O."/>
            <person name="Meyerdierks A."/>
            <person name="Storesund J.E."/>
            <person name="Kallscheuer N."/>
            <person name="Luecker S."/>
            <person name="Lage O.M."/>
            <person name="Pohl T."/>
            <person name="Merkel B.J."/>
            <person name="Hornburger P."/>
            <person name="Mueller R.-W."/>
            <person name="Bruemmer F."/>
            <person name="Labrenz M."/>
            <person name="Spormann A.M."/>
            <person name="Op den Camp H."/>
            <person name="Overmann J."/>
            <person name="Amann R."/>
            <person name="Jetten M.S.M."/>
            <person name="Mascher T."/>
            <person name="Medema M.H."/>
            <person name="Devos D.P."/>
            <person name="Kaster A.-K."/>
            <person name="Ovreas L."/>
            <person name="Rohde M."/>
            <person name="Galperin M.Y."/>
            <person name="Jogler C."/>
        </authorList>
    </citation>
    <scope>NUCLEOTIDE SEQUENCE [LARGE SCALE GENOMIC DNA]</scope>
    <source>
        <strain evidence="3 4">ETA_A1</strain>
    </source>
</reference>
<sequence length="253" mass="27629">MALECTDCGAGLTRADRDGDGYRCGRCGAQVREPRRTPDDYDDGPRRRRPKKSGNGPVLLVLGAIGLLVLFSCAGLVGVVVWSGKPRWEEFRSPAGGYSVDLPARARTDMADLAAAHGPVEPGVVYEGTLLLGRLEEYRVTHGDLDAEVRNTQTDAEILDGMVKNLRDDPPPAEVVSTKDITVSGFPARELHLRVEQQSALVRVVVTRTKWYTVIAGGPFTPVTEPRLRRFVESFKLNDPMAPAADKRLPPGR</sequence>
<dbReference type="AlphaFoldDB" id="A0A517XRQ0"/>
<feature type="compositionally biased region" description="Basic and acidic residues" evidence="1">
    <location>
        <begin position="33"/>
        <end position="45"/>
    </location>
</feature>
<keyword evidence="2" id="KW-1133">Transmembrane helix</keyword>
<accession>A0A517XRQ0</accession>
<feature type="transmembrane region" description="Helical" evidence="2">
    <location>
        <begin position="56"/>
        <end position="82"/>
    </location>
</feature>
<name>A0A517XRQ0_9BACT</name>
<keyword evidence="2" id="KW-0812">Transmembrane</keyword>
<evidence type="ECO:0000313" key="4">
    <source>
        <dbReference type="Proteomes" id="UP000319576"/>
    </source>
</evidence>
<feature type="region of interest" description="Disordered" evidence="1">
    <location>
        <begin position="33"/>
        <end position="53"/>
    </location>
</feature>
<gene>
    <name evidence="3" type="ORF">ETAA1_21330</name>
</gene>